<keyword evidence="3" id="KW-1185">Reference proteome</keyword>
<protein>
    <submittedName>
        <fullName evidence="2">Uncharacterized protein</fullName>
    </submittedName>
</protein>
<feature type="region of interest" description="Disordered" evidence="1">
    <location>
        <begin position="905"/>
        <end position="924"/>
    </location>
</feature>
<comment type="caution">
    <text evidence="2">The sequence shown here is derived from an EMBL/GenBank/DDBJ whole genome shotgun (WGS) entry which is preliminary data.</text>
</comment>
<dbReference type="Proteomes" id="UP000726737">
    <property type="component" value="Unassembled WGS sequence"/>
</dbReference>
<feature type="compositionally biased region" description="Gly residues" evidence="1">
    <location>
        <begin position="1037"/>
        <end position="1048"/>
    </location>
</feature>
<dbReference type="PANTHER" id="PTHR28221:SF2">
    <property type="entry name" value="RNA POLYMERASE I-SPECIFIC TRANSCRIPTION INITIATION FACTOR RRN6"/>
    <property type="match status" value="1"/>
</dbReference>
<feature type="region of interest" description="Disordered" evidence="1">
    <location>
        <begin position="225"/>
        <end position="284"/>
    </location>
</feature>
<dbReference type="EMBL" id="JAAAJA010000390">
    <property type="protein sequence ID" value="KAG0254662.1"/>
    <property type="molecule type" value="Genomic_DNA"/>
</dbReference>
<feature type="compositionally biased region" description="Low complexity" evidence="1">
    <location>
        <begin position="1119"/>
        <end position="1134"/>
    </location>
</feature>
<dbReference type="PANTHER" id="PTHR28221">
    <property type="entry name" value="RNA POLYMERASE I-SPECIFIC TRANSCRIPTION INITIATION FACTOR RRN6"/>
    <property type="match status" value="1"/>
</dbReference>
<name>A0A9P6U136_9FUNG</name>
<feature type="compositionally biased region" description="Basic and acidic residues" evidence="1">
    <location>
        <begin position="937"/>
        <end position="949"/>
    </location>
</feature>
<feature type="region of interest" description="Disordered" evidence="1">
    <location>
        <begin position="1002"/>
        <end position="1053"/>
    </location>
</feature>
<proteinExistence type="predicted"/>
<dbReference type="AlphaFoldDB" id="A0A9P6U136"/>
<evidence type="ECO:0000313" key="2">
    <source>
        <dbReference type="EMBL" id="KAG0254662.1"/>
    </source>
</evidence>
<reference evidence="2" key="1">
    <citation type="journal article" date="2020" name="Fungal Divers.">
        <title>Resolving the Mortierellaceae phylogeny through synthesis of multi-gene phylogenetics and phylogenomics.</title>
        <authorList>
            <person name="Vandepol N."/>
            <person name="Liber J."/>
            <person name="Desiro A."/>
            <person name="Na H."/>
            <person name="Kennedy M."/>
            <person name="Barry K."/>
            <person name="Grigoriev I.V."/>
            <person name="Miller A.N."/>
            <person name="O'Donnell K."/>
            <person name="Stajich J.E."/>
            <person name="Bonito G."/>
        </authorList>
    </citation>
    <scope>NUCLEOTIDE SEQUENCE</scope>
    <source>
        <strain evidence="2">KOD948</strain>
    </source>
</reference>
<organism evidence="2 3">
    <name type="scientific">Mortierella polycephala</name>
    <dbReference type="NCBI Taxonomy" id="41804"/>
    <lineage>
        <taxon>Eukaryota</taxon>
        <taxon>Fungi</taxon>
        <taxon>Fungi incertae sedis</taxon>
        <taxon>Mucoromycota</taxon>
        <taxon>Mortierellomycotina</taxon>
        <taxon>Mortierellomycetes</taxon>
        <taxon>Mortierellales</taxon>
        <taxon>Mortierellaceae</taxon>
        <taxon>Mortierella</taxon>
    </lineage>
</organism>
<dbReference type="InterPro" id="IPR019350">
    <property type="entry name" value="RNA_pol_I-sp_TIF_RRN6-like"/>
</dbReference>
<feature type="region of interest" description="Disordered" evidence="1">
    <location>
        <begin position="932"/>
        <end position="964"/>
    </location>
</feature>
<evidence type="ECO:0000313" key="3">
    <source>
        <dbReference type="Proteomes" id="UP000726737"/>
    </source>
</evidence>
<feature type="region of interest" description="Disordered" evidence="1">
    <location>
        <begin position="1119"/>
        <end position="1178"/>
    </location>
</feature>
<sequence>MLPRVRPYEPRSIESWPQEPFKSQLFMPPPKSLRNDVPYLATAYMEDGMQGDILREALMDAGHEDYALSYYDPFMGNVCATGNYVGLPIVATPSGPTGSELSIALAQHKESQQPSLNLLAPKSTLIEFISPICQIATPPSGSTVASDDNEQILVRTRESVMIVMPPVGVPTKLSRIQPDYVQVADEISTRPFSCKDKTIHAAICPYTSNLYALVGDRGRVALWTRPPTGSSSHGMDRNNDFNFGDDGGDSDGVIQHRRRRLKPATNPSSSYHADERGELGTSRKTYEDSCSISIVRKEDSSGQTSEDPWANCTWGASPSQLLVASRTGVDLLDCRSTVTQTSLFRPRTGETVRAIQEDRLSLAPFQTYIATSYQIACIDQRFTKRPVLSWAHNMGRAMPSGIKAMDLVSDGSGYTTVLAWDNRNADITAYNVSLGSHDREPEALSLMGRAQQLPSFHSHAHYTNTSSYRDPLKRRAYDTRPNGQLQQAMKPPLLGLAVLSSASLTGEHTVHSDDVSEEGMAEQLGCTKFSLLQYSLAGAVYAQDIELRTKQEVESMESDIPRDSILSADYHLGGGDVDIAADNILSSKLAQDLTLGQELDEIQAIDAMIKAAEGHVARWKREVKEAEALVDQPTGSVEEVWTHVELNLTSLLASIRTYLLTDREQNSKEVDIEEKADEAMAFIMAAKSSLSMHDVLCGIRCSNLPWKEREAISRQVQDAIEYSPYGTTDAGEIIHRRVIRRPLDAAAPQGIDQSLTKGLADLCIPSVNRLLDNGVDVQQEEASIEVSEENMGEPVGEELIWPSDEAYDIRTRTIQRVAQDMMLATTVVVRSLEPQESTTATNDAGLNTNQQSYSTFQYLFQDALSTETSPAAPKVTLSTRSRRIWDEWTVGEDPTSYVFRPLAATQGELNSSEEELDQEEQREREERLMALRRKREKRENKGSKARKNDPGYNINAGGSASQPVGMGIVVEDHDRPSFLTQFGTVDEDGMYSLPTIASASQIKARSGVQRPKAASSSLPVGKKSTGRPRASQTNVGNSGGSGRGGGGSSESLQRLSSLGIPLSMDRVKFQASFASEDASQKLWSTSVPSQSQQVDEVSASQIMDRDNLFSASQGLFSASQGWSQNESQSQESGGDFMWGASQPVRGAFANRTGVSTGVDSSAKKKKKKKNTNRSQGFL</sequence>
<accession>A0A9P6U136</accession>
<gene>
    <name evidence="2" type="ORF">BG011_005606</name>
</gene>
<evidence type="ECO:0000256" key="1">
    <source>
        <dbReference type="SAM" id="MobiDB-lite"/>
    </source>
</evidence>
<dbReference type="OrthoDB" id="2382881at2759"/>